<proteinExistence type="predicted"/>
<dbReference type="InterPro" id="IPR048799">
    <property type="entry name" value="P68_RBP_TagC-like_beta-prop"/>
</dbReference>
<keyword evidence="4" id="KW-1185">Reference proteome</keyword>
<feature type="region of interest" description="Disordered" evidence="1">
    <location>
        <begin position="1"/>
        <end position="28"/>
    </location>
</feature>
<dbReference type="InterPro" id="IPR006311">
    <property type="entry name" value="TAT_signal"/>
</dbReference>
<organism evidence="3 4">
    <name type="scientific">Paenibacillus hodogayensis</name>
    <dbReference type="NCBI Taxonomy" id="279208"/>
    <lineage>
        <taxon>Bacteria</taxon>
        <taxon>Bacillati</taxon>
        <taxon>Bacillota</taxon>
        <taxon>Bacilli</taxon>
        <taxon>Bacillales</taxon>
        <taxon>Paenibacillaceae</taxon>
        <taxon>Paenibacillus</taxon>
    </lineage>
</organism>
<evidence type="ECO:0000313" key="4">
    <source>
        <dbReference type="Proteomes" id="UP001589619"/>
    </source>
</evidence>
<dbReference type="PROSITE" id="PS51318">
    <property type="entry name" value="TAT"/>
    <property type="match status" value="1"/>
</dbReference>
<reference evidence="3 4" key="1">
    <citation type="submission" date="2024-09" db="EMBL/GenBank/DDBJ databases">
        <authorList>
            <person name="Sun Q."/>
            <person name="Mori K."/>
        </authorList>
    </citation>
    <scope>NUCLEOTIDE SEQUENCE [LARGE SCALE GENOMIC DNA]</scope>
    <source>
        <strain evidence="3 4">JCM 12520</strain>
    </source>
</reference>
<accession>A0ABV5W455</accession>
<comment type="caution">
    <text evidence="3">The sequence shown here is derived from an EMBL/GenBank/DDBJ whole genome shotgun (WGS) entry which is preliminary data.</text>
</comment>
<gene>
    <name evidence="3" type="ORF">ACFFNY_27410</name>
</gene>
<dbReference type="EMBL" id="JBHMAG010000018">
    <property type="protein sequence ID" value="MFB9755320.1"/>
    <property type="molecule type" value="Genomic_DNA"/>
</dbReference>
<dbReference type="NCBIfam" id="TIGR01409">
    <property type="entry name" value="TAT_signal_seq"/>
    <property type="match status" value="1"/>
</dbReference>
<evidence type="ECO:0000259" key="2">
    <source>
        <dbReference type="Pfam" id="PF21311"/>
    </source>
</evidence>
<protein>
    <submittedName>
        <fullName evidence="3">Twin-arginine translocation signal domain-containing protein</fullName>
    </submittedName>
</protein>
<feature type="compositionally biased region" description="Basic and acidic residues" evidence="1">
    <location>
        <begin position="1"/>
        <end position="11"/>
    </location>
</feature>
<evidence type="ECO:0000256" key="1">
    <source>
        <dbReference type="SAM" id="MobiDB-lite"/>
    </source>
</evidence>
<dbReference type="InterPro" id="IPR019546">
    <property type="entry name" value="TAT_signal_bac_arc"/>
</dbReference>
<name>A0ABV5W455_9BACL</name>
<dbReference type="Proteomes" id="UP001589619">
    <property type="component" value="Unassembled WGS sequence"/>
</dbReference>
<evidence type="ECO:0000313" key="3">
    <source>
        <dbReference type="EMBL" id="MFB9755320.1"/>
    </source>
</evidence>
<dbReference type="RefSeq" id="WP_344908110.1">
    <property type="nucleotide sequence ID" value="NZ_BAAAYO010000006.1"/>
</dbReference>
<sequence length="360" mass="37882">MSMHETGKMDETGIESATKPKQTEMAPIGGKSFSRRKFLQLSGGVTAAALLPALAFGSEKASACSCPIPTSPRFSLSGSGGELFREVPLGSVTVLQSFGFDSGNSALYTIQLTYGSPATAGDLTVTKLGLSGSIQGQMQLKGFGHGVSIGVEPSGSSAYLWTETDGVSDGTNSWGTKICRFPFANGTTLYNTDASLAKYTVPGTNSSYTCSIDHYHGNLIVRYRGTGGTPRFDVYNLESFKAGNRNPIATVYQPSTLGVFQGYCAYGSYLYLLDGTAYGTSNPSPGNTYLTTVDINTGTQVDRFLTQAGGSLTYREPEGLAVHLTDPSSESTGRLCFGFASGSAGGRKATIFFKNSFIPS</sequence>
<feature type="domain" description="P68 RBP/TagC-like beta-propeller" evidence="2">
    <location>
        <begin position="94"/>
        <end position="352"/>
    </location>
</feature>
<dbReference type="Pfam" id="PF21311">
    <property type="entry name" value="Phage_RBD_prop"/>
    <property type="match status" value="1"/>
</dbReference>